<protein>
    <submittedName>
        <fullName evidence="2">Uncharacterized protein</fullName>
    </submittedName>
</protein>
<dbReference type="GeneID" id="89972878"/>
<dbReference type="RefSeq" id="XP_064710899.1">
    <property type="nucleotide sequence ID" value="XM_064848275.1"/>
</dbReference>
<reference evidence="2 3" key="1">
    <citation type="submission" date="2023-08" db="EMBL/GenBank/DDBJ databases">
        <title>Black Yeasts Isolated from many extreme environments.</title>
        <authorList>
            <person name="Coleine C."/>
            <person name="Stajich J.E."/>
            <person name="Selbmann L."/>
        </authorList>
    </citation>
    <scope>NUCLEOTIDE SEQUENCE [LARGE SCALE GENOMIC DNA]</scope>
    <source>
        <strain evidence="2 3">CCFEE 5792</strain>
    </source>
</reference>
<feature type="region of interest" description="Disordered" evidence="1">
    <location>
        <begin position="194"/>
        <end position="249"/>
    </location>
</feature>
<accession>A0AAV9NQ58</accession>
<feature type="region of interest" description="Disordered" evidence="1">
    <location>
        <begin position="97"/>
        <end position="133"/>
    </location>
</feature>
<evidence type="ECO:0000313" key="2">
    <source>
        <dbReference type="EMBL" id="KAK5062627.1"/>
    </source>
</evidence>
<evidence type="ECO:0000313" key="3">
    <source>
        <dbReference type="Proteomes" id="UP001358417"/>
    </source>
</evidence>
<dbReference type="EMBL" id="JAVRRD010000002">
    <property type="protein sequence ID" value="KAK5062627.1"/>
    <property type="molecule type" value="Genomic_DNA"/>
</dbReference>
<organism evidence="2 3">
    <name type="scientific">Exophiala bonariae</name>
    <dbReference type="NCBI Taxonomy" id="1690606"/>
    <lineage>
        <taxon>Eukaryota</taxon>
        <taxon>Fungi</taxon>
        <taxon>Dikarya</taxon>
        <taxon>Ascomycota</taxon>
        <taxon>Pezizomycotina</taxon>
        <taxon>Eurotiomycetes</taxon>
        <taxon>Chaetothyriomycetidae</taxon>
        <taxon>Chaetothyriales</taxon>
        <taxon>Herpotrichiellaceae</taxon>
        <taxon>Exophiala</taxon>
    </lineage>
</organism>
<comment type="caution">
    <text evidence="2">The sequence shown here is derived from an EMBL/GenBank/DDBJ whole genome shotgun (WGS) entry which is preliminary data.</text>
</comment>
<keyword evidence="3" id="KW-1185">Reference proteome</keyword>
<dbReference type="Proteomes" id="UP001358417">
    <property type="component" value="Unassembled WGS sequence"/>
</dbReference>
<feature type="compositionally biased region" description="Polar residues" evidence="1">
    <location>
        <begin position="204"/>
        <end position="218"/>
    </location>
</feature>
<evidence type="ECO:0000256" key="1">
    <source>
        <dbReference type="SAM" id="MobiDB-lite"/>
    </source>
</evidence>
<gene>
    <name evidence="2" type="ORF">LTR84_004700</name>
</gene>
<feature type="compositionally biased region" description="Polar residues" evidence="1">
    <location>
        <begin position="331"/>
        <end position="344"/>
    </location>
</feature>
<feature type="region of interest" description="Disordered" evidence="1">
    <location>
        <begin position="52"/>
        <end position="75"/>
    </location>
</feature>
<name>A0AAV9NQ58_9EURO</name>
<proteinExistence type="predicted"/>
<sequence>MCLTKITYYACGCFESKREIWCPLPRPACPEKLKYPETRTLAFRCPQHDTLGFNRKRGSPTEAERWSPIRPNSMSFQQQPLENSSLYLATPDLHSQWSALPNIPPPSSSRNSRSGNGSGSGNGQRRQSKPLTSARIEDALNDFKDMNMPVRNRESMVGLYSLREHEAEQMAADAPPVPSLPPGFGNTLQRTNNATKSHHRRQQNQHQPTHIDTSMWHSSTKRTHPQRQNSGGVTKPFSPKSRISPRTAALAQQQAKIRAYREALTNARRWAASVHGPWTADAFFNQPWILALNGADREMLWSELRNRLARGEMQRDRLRWGRGGHGADTGSAHQGYTSNQNQMFEDQGRERRFGRSKRSNRKVDSSSGCRVM</sequence>
<feature type="region of interest" description="Disordered" evidence="1">
    <location>
        <begin position="320"/>
        <end position="372"/>
    </location>
</feature>
<dbReference type="AlphaFoldDB" id="A0AAV9NQ58"/>